<dbReference type="EMBL" id="HBHP01028719">
    <property type="protein sequence ID" value="CAD9773762.1"/>
    <property type="molecule type" value="Transcribed_RNA"/>
</dbReference>
<accession>A0A7S2TYQ5</accession>
<proteinExistence type="predicted"/>
<evidence type="ECO:0008006" key="2">
    <source>
        <dbReference type="Google" id="ProtNLM"/>
    </source>
</evidence>
<name>A0A7S2TYQ5_9EUKA</name>
<evidence type="ECO:0000313" key="1">
    <source>
        <dbReference type="EMBL" id="CAD9773762.1"/>
    </source>
</evidence>
<dbReference type="AlphaFoldDB" id="A0A7S2TYQ5"/>
<sequence length="167" mass="18215">MDDGCIGETVASVIASRQLAYAKDPMVRRALTAVVREEATHAELAWKTVDWAVRKGGKKVESAVLKTFDRVVAETLVREGKGSGARKGHFTESEDVKKTVSMEAFGVLGECAARKIETGPAMKLVKALLKDMLANLHVDSAKSSQHVWEPRKRIQDCINAVVGQKIV</sequence>
<protein>
    <recommendedName>
        <fullName evidence="2">Ferritin-like domain-containing protein</fullName>
    </recommendedName>
</protein>
<gene>
    <name evidence="1" type="ORF">LSP00402_LOCUS17754</name>
</gene>
<reference evidence="1" key="1">
    <citation type="submission" date="2021-01" db="EMBL/GenBank/DDBJ databases">
        <authorList>
            <person name="Corre E."/>
            <person name="Pelletier E."/>
            <person name="Niang G."/>
            <person name="Scheremetjew M."/>
            <person name="Finn R."/>
            <person name="Kale V."/>
            <person name="Holt S."/>
            <person name="Cochrane G."/>
            <person name="Meng A."/>
            <person name="Brown T."/>
            <person name="Cohen L."/>
        </authorList>
    </citation>
    <scope>NUCLEOTIDE SEQUENCE</scope>
    <source>
        <strain evidence="1">CCMP622</strain>
    </source>
</reference>
<organism evidence="1">
    <name type="scientific">Lotharella oceanica</name>
    <dbReference type="NCBI Taxonomy" id="641309"/>
    <lineage>
        <taxon>Eukaryota</taxon>
        <taxon>Sar</taxon>
        <taxon>Rhizaria</taxon>
        <taxon>Cercozoa</taxon>
        <taxon>Chlorarachniophyceae</taxon>
        <taxon>Lotharella</taxon>
    </lineage>
</organism>